<organism evidence="1 2">
    <name type="scientific">Setaria italica</name>
    <name type="common">Foxtail millet</name>
    <name type="synonym">Panicum italicum</name>
    <dbReference type="NCBI Taxonomy" id="4555"/>
    <lineage>
        <taxon>Eukaryota</taxon>
        <taxon>Viridiplantae</taxon>
        <taxon>Streptophyta</taxon>
        <taxon>Embryophyta</taxon>
        <taxon>Tracheophyta</taxon>
        <taxon>Spermatophyta</taxon>
        <taxon>Magnoliopsida</taxon>
        <taxon>Liliopsida</taxon>
        <taxon>Poales</taxon>
        <taxon>Poaceae</taxon>
        <taxon>PACMAD clade</taxon>
        <taxon>Panicoideae</taxon>
        <taxon>Panicodae</taxon>
        <taxon>Paniceae</taxon>
        <taxon>Cenchrinae</taxon>
        <taxon>Setaria</taxon>
    </lineage>
</organism>
<reference evidence="2" key="1">
    <citation type="journal article" date="2012" name="Nat. Biotechnol.">
        <title>Reference genome sequence of the model plant Setaria.</title>
        <authorList>
            <person name="Bennetzen J.L."/>
            <person name="Schmutz J."/>
            <person name="Wang H."/>
            <person name="Percifield R."/>
            <person name="Hawkins J."/>
            <person name="Pontaroli A.C."/>
            <person name="Estep M."/>
            <person name="Feng L."/>
            <person name="Vaughn J.N."/>
            <person name="Grimwood J."/>
            <person name="Jenkins J."/>
            <person name="Barry K."/>
            <person name="Lindquist E."/>
            <person name="Hellsten U."/>
            <person name="Deshpande S."/>
            <person name="Wang X."/>
            <person name="Wu X."/>
            <person name="Mitros T."/>
            <person name="Triplett J."/>
            <person name="Yang X."/>
            <person name="Ye C.Y."/>
            <person name="Mauro-Herrera M."/>
            <person name="Wang L."/>
            <person name="Li P."/>
            <person name="Sharma M."/>
            <person name="Sharma R."/>
            <person name="Ronald P.C."/>
            <person name="Panaud O."/>
            <person name="Kellogg E.A."/>
            <person name="Brutnell T.P."/>
            <person name="Doust A.N."/>
            <person name="Tuskan G.A."/>
            <person name="Rokhsar D."/>
            <person name="Devos K.M."/>
        </authorList>
    </citation>
    <scope>NUCLEOTIDE SEQUENCE [LARGE SCALE GENOMIC DNA]</scope>
    <source>
        <strain evidence="2">cv. Yugu1</strain>
    </source>
</reference>
<dbReference type="Gramene" id="KQL10774">
    <property type="protein sequence ID" value="KQL10774"/>
    <property type="gene ID" value="SETIT_009116mg"/>
</dbReference>
<dbReference type="InParanoid" id="K3Y4H8"/>
<sequence>MSTRIQVLDSMLAFFEFISGFNQRYSFTGRQHARQ</sequence>
<keyword evidence="2" id="KW-1185">Reference proteome</keyword>
<proteinExistence type="predicted"/>
<dbReference type="AlphaFoldDB" id="K3Y4H8"/>
<dbReference type="EMBL" id="AGNK02002506">
    <property type="status" value="NOT_ANNOTATED_CDS"/>
    <property type="molecule type" value="Genomic_DNA"/>
</dbReference>
<dbReference type="EnsemblPlants" id="KQL10774">
    <property type="protein sequence ID" value="KQL10774"/>
    <property type="gene ID" value="SETIT_009116mg"/>
</dbReference>
<dbReference type="Proteomes" id="UP000004995">
    <property type="component" value="Unassembled WGS sequence"/>
</dbReference>
<reference evidence="1" key="2">
    <citation type="submission" date="2018-08" db="UniProtKB">
        <authorList>
            <consortium name="EnsemblPlants"/>
        </authorList>
    </citation>
    <scope>IDENTIFICATION</scope>
    <source>
        <strain evidence="1">Yugu1</strain>
    </source>
</reference>
<accession>K3Y4H8</accession>
<dbReference type="HOGENOM" id="CLU_3369347_0_0_1"/>
<evidence type="ECO:0000313" key="1">
    <source>
        <dbReference type="EnsemblPlants" id="KQL10774"/>
    </source>
</evidence>
<name>K3Y4H8_SETIT</name>
<protein>
    <submittedName>
        <fullName evidence="1">Uncharacterized protein</fullName>
    </submittedName>
</protein>
<evidence type="ECO:0000313" key="2">
    <source>
        <dbReference type="Proteomes" id="UP000004995"/>
    </source>
</evidence>